<dbReference type="CDD" id="cd06353">
    <property type="entry name" value="PBP1_Med-like"/>
    <property type="match status" value="1"/>
</dbReference>
<dbReference type="Proteomes" id="UP000216498">
    <property type="component" value="Unassembled WGS sequence"/>
</dbReference>
<dbReference type="OrthoDB" id="2556857at2"/>
<dbReference type="AlphaFoldDB" id="A0A265NHB0"/>
<evidence type="ECO:0000256" key="1">
    <source>
        <dbReference type="ARBA" id="ARBA00004193"/>
    </source>
</evidence>
<feature type="signal peptide" evidence="7">
    <location>
        <begin position="1"/>
        <end position="17"/>
    </location>
</feature>
<dbReference type="InterPro" id="IPR050957">
    <property type="entry name" value="BMP_lipoprotein"/>
</dbReference>
<evidence type="ECO:0000256" key="5">
    <source>
        <dbReference type="ARBA" id="ARBA00023136"/>
    </source>
</evidence>
<comment type="similarity">
    <text evidence="2">Belongs to the BMP lipoprotein family.</text>
</comment>
<keyword evidence="10" id="KW-1185">Reference proteome</keyword>
<accession>A0A265NHB0</accession>
<keyword evidence="6" id="KW-0449">Lipoprotein</keyword>
<keyword evidence="5" id="KW-0472">Membrane</keyword>
<dbReference type="GO" id="GO:0005886">
    <property type="term" value="C:plasma membrane"/>
    <property type="evidence" value="ECO:0007669"/>
    <property type="project" value="UniProtKB-SubCell"/>
</dbReference>
<dbReference type="SUPFAM" id="SSF53822">
    <property type="entry name" value="Periplasmic binding protein-like I"/>
    <property type="match status" value="1"/>
</dbReference>
<comment type="subcellular location">
    <subcellularLocation>
        <location evidence="1">Cell membrane</location>
        <topology evidence="1">Lipid-anchor</topology>
    </subcellularLocation>
</comment>
<dbReference type="PROSITE" id="PS51257">
    <property type="entry name" value="PROKAR_LIPOPROTEIN"/>
    <property type="match status" value="1"/>
</dbReference>
<name>A0A265NHB0_9BACI</name>
<protein>
    <submittedName>
        <fullName evidence="9">BMP family ABC transporter substrate-binding protein</fullName>
    </submittedName>
</protein>
<feature type="chain" id="PRO_5038488662" evidence="7">
    <location>
        <begin position="18"/>
        <end position="318"/>
    </location>
</feature>
<evidence type="ECO:0000256" key="2">
    <source>
        <dbReference type="ARBA" id="ARBA00008610"/>
    </source>
</evidence>
<dbReference type="PANTHER" id="PTHR34296">
    <property type="entry name" value="TRANSCRIPTIONAL ACTIVATOR PROTEIN MED"/>
    <property type="match status" value="1"/>
</dbReference>
<evidence type="ECO:0000256" key="4">
    <source>
        <dbReference type="ARBA" id="ARBA00022729"/>
    </source>
</evidence>
<evidence type="ECO:0000256" key="7">
    <source>
        <dbReference type="SAM" id="SignalP"/>
    </source>
</evidence>
<dbReference type="EMBL" id="NPMS01000001">
    <property type="protein sequence ID" value="OZU90636.1"/>
    <property type="molecule type" value="Genomic_DNA"/>
</dbReference>
<evidence type="ECO:0000256" key="6">
    <source>
        <dbReference type="ARBA" id="ARBA00023288"/>
    </source>
</evidence>
<organism evidence="9 10">
    <name type="scientific">Virgibacillus indicus</name>
    <dbReference type="NCBI Taxonomy" id="2024554"/>
    <lineage>
        <taxon>Bacteria</taxon>
        <taxon>Bacillati</taxon>
        <taxon>Bacillota</taxon>
        <taxon>Bacilli</taxon>
        <taxon>Bacillales</taxon>
        <taxon>Bacillaceae</taxon>
        <taxon>Virgibacillus</taxon>
    </lineage>
</organism>
<evidence type="ECO:0000313" key="9">
    <source>
        <dbReference type="EMBL" id="OZU90636.1"/>
    </source>
</evidence>
<comment type="caution">
    <text evidence="9">The sequence shown here is derived from an EMBL/GenBank/DDBJ whole genome shotgun (WGS) entry which is preliminary data.</text>
</comment>
<keyword evidence="3" id="KW-1003">Cell membrane</keyword>
<evidence type="ECO:0000259" key="8">
    <source>
        <dbReference type="Pfam" id="PF02608"/>
    </source>
</evidence>
<evidence type="ECO:0000313" key="10">
    <source>
        <dbReference type="Proteomes" id="UP000216498"/>
    </source>
</evidence>
<reference evidence="9 10" key="1">
    <citation type="submission" date="2017-08" db="EMBL/GenBank/DDBJ databases">
        <title>Virgibacillus indicus sp. nov. and Virgibacillus profoundi sp. nov, two moderately halophilic bacteria isolated from marine sediment by using the Microfluidic Streak Plate.</title>
        <authorList>
            <person name="Xu B."/>
            <person name="Hu B."/>
            <person name="Wang J."/>
            <person name="Zhu Y."/>
            <person name="Huang L."/>
            <person name="Du W."/>
            <person name="Huang Y."/>
        </authorList>
    </citation>
    <scope>NUCLEOTIDE SEQUENCE [LARGE SCALE GENOMIC DNA]</scope>
    <source>
        <strain evidence="9 10">IO3-P2-C2</strain>
    </source>
</reference>
<dbReference type="Pfam" id="PF02608">
    <property type="entry name" value="Bmp"/>
    <property type="match status" value="1"/>
</dbReference>
<keyword evidence="4 7" id="KW-0732">Signal</keyword>
<feature type="domain" description="ABC transporter substrate-binding protein PnrA-like" evidence="8">
    <location>
        <begin position="28"/>
        <end position="299"/>
    </location>
</feature>
<dbReference type="PANTHER" id="PTHR34296:SF2">
    <property type="entry name" value="ABC TRANSPORTER GUANOSINE-BINDING PROTEIN NUPN"/>
    <property type="match status" value="1"/>
</dbReference>
<dbReference type="InterPro" id="IPR003760">
    <property type="entry name" value="PnrA-like"/>
</dbReference>
<evidence type="ECO:0000256" key="3">
    <source>
        <dbReference type="ARBA" id="ARBA00022475"/>
    </source>
</evidence>
<dbReference type="Gene3D" id="3.40.50.2300">
    <property type="match status" value="2"/>
</dbReference>
<proteinExistence type="inferred from homology"/>
<dbReference type="InterPro" id="IPR028082">
    <property type="entry name" value="Peripla_BP_I"/>
</dbReference>
<sequence length="318" mass="35780">MKQIYSFFIIISIVIIAAGCSSNGNDQIQNAGMLVDGTIESQAWGEKGYEGLKQIGEEYDINVFLKENITTEQEISEAVDELVYDGVNLIFGHSSIYGSYFSELAESYPDVHFVYFNGGYYSDNVTSLNFNAHAMGFFAGMVAAEMSTANQIGMISAYQWQPEIEGFFEGVKYRNPSANVMIEFVNNWNDSETAVDLYEQMRAKGADVFYPTGDSYSKEIIQHAKKDGIHAIGYVADQSYIDEETVLTSTVQHVDKLYEYAAEKFNEGELEGKIMTFDFQDEVISLSEFSPSIPESFQDYMDDIIEEYIETDLLPNEG</sequence>
<gene>
    <name evidence="9" type="ORF">CIL03_05725</name>
</gene>